<organism evidence="2 3">
    <name type="scientific">Diploptera punctata</name>
    <name type="common">Pacific beetle cockroach</name>
    <dbReference type="NCBI Taxonomy" id="6984"/>
    <lineage>
        <taxon>Eukaryota</taxon>
        <taxon>Metazoa</taxon>
        <taxon>Ecdysozoa</taxon>
        <taxon>Arthropoda</taxon>
        <taxon>Hexapoda</taxon>
        <taxon>Insecta</taxon>
        <taxon>Pterygota</taxon>
        <taxon>Neoptera</taxon>
        <taxon>Polyneoptera</taxon>
        <taxon>Dictyoptera</taxon>
        <taxon>Blattodea</taxon>
        <taxon>Blaberoidea</taxon>
        <taxon>Blaberidae</taxon>
        <taxon>Diplopterinae</taxon>
        <taxon>Diploptera</taxon>
    </lineage>
</organism>
<keyword evidence="1" id="KW-0732">Signal</keyword>
<dbReference type="Proteomes" id="UP001233999">
    <property type="component" value="Unassembled WGS sequence"/>
</dbReference>
<feature type="signal peptide" evidence="1">
    <location>
        <begin position="1"/>
        <end position="16"/>
    </location>
</feature>
<sequence>MATFILLLASVILCSGEETAESTSTTLKEVTLCAILSDGGDTCPSGYHCVRWPGDLFYIATCEPGEKWPGDNGINRNNNNGEKIDCTFTGICPPGYHCKETAGDLIILEHVLQTNK</sequence>
<evidence type="ECO:0000313" key="2">
    <source>
        <dbReference type="EMBL" id="KAJ9592856.1"/>
    </source>
</evidence>
<evidence type="ECO:0000313" key="3">
    <source>
        <dbReference type="Proteomes" id="UP001233999"/>
    </source>
</evidence>
<evidence type="ECO:0000256" key="1">
    <source>
        <dbReference type="SAM" id="SignalP"/>
    </source>
</evidence>
<protein>
    <submittedName>
        <fullName evidence="2">Uncharacterized protein</fullName>
    </submittedName>
</protein>
<feature type="chain" id="PRO_5042189391" evidence="1">
    <location>
        <begin position="17"/>
        <end position="116"/>
    </location>
</feature>
<dbReference type="Pfam" id="PF14625">
    <property type="entry name" value="Lustrin_cystein"/>
    <property type="match status" value="2"/>
</dbReference>
<comment type="caution">
    <text evidence="2">The sequence shown here is derived from an EMBL/GenBank/DDBJ whole genome shotgun (WGS) entry which is preliminary data.</text>
</comment>
<gene>
    <name evidence="2" type="ORF">L9F63_015434</name>
</gene>
<accession>A0AAD8EJU8</accession>
<name>A0AAD8EJU8_DIPPU</name>
<dbReference type="InterPro" id="IPR028150">
    <property type="entry name" value="Lustrin_cystein"/>
</dbReference>
<dbReference type="EMBL" id="JASPKZ010003799">
    <property type="protein sequence ID" value="KAJ9592856.1"/>
    <property type="molecule type" value="Genomic_DNA"/>
</dbReference>
<proteinExistence type="predicted"/>
<dbReference type="AlphaFoldDB" id="A0AAD8EJU8"/>
<reference evidence="2" key="1">
    <citation type="journal article" date="2023" name="IScience">
        <title>Live-bearing cockroach genome reveals convergent evolutionary mechanisms linked to viviparity in insects and beyond.</title>
        <authorList>
            <person name="Fouks B."/>
            <person name="Harrison M.C."/>
            <person name="Mikhailova A.A."/>
            <person name="Marchal E."/>
            <person name="English S."/>
            <person name="Carruthers M."/>
            <person name="Jennings E.C."/>
            <person name="Chiamaka E.L."/>
            <person name="Frigard R.A."/>
            <person name="Pippel M."/>
            <person name="Attardo G.M."/>
            <person name="Benoit J.B."/>
            <person name="Bornberg-Bauer E."/>
            <person name="Tobe S.S."/>
        </authorList>
    </citation>
    <scope>NUCLEOTIDE SEQUENCE</scope>
    <source>
        <strain evidence="2">Stay&amp;Tobe</strain>
    </source>
</reference>
<keyword evidence="3" id="KW-1185">Reference proteome</keyword>
<reference evidence="2" key="2">
    <citation type="submission" date="2023-05" db="EMBL/GenBank/DDBJ databases">
        <authorList>
            <person name="Fouks B."/>
        </authorList>
    </citation>
    <scope>NUCLEOTIDE SEQUENCE</scope>
    <source>
        <strain evidence="2">Stay&amp;Tobe</strain>
        <tissue evidence="2">Testes</tissue>
    </source>
</reference>